<evidence type="ECO:0000313" key="2">
    <source>
        <dbReference type="Proteomes" id="UP000299102"/>
    </source>
</evidence>
<dbReference type="Proteomes" id="UP000299102">
    <property type="component" value="Unassembled WGS sequence"/>
</dbReference>
<dbReference type="AlphaFoldDB" id="A0A4C1XHG0"/>
<gene>
    <name evidence="1" type="ORF">EVAR_46452_1</name>
</gene>
<keyword evidence="2" id="KW-1185">Reference proteome</keyword>
<comment type="caution">
    <text evidence="1">The sequence shown here is derived from an EMBL/GenBank/DDBJ whole genome shotgun (WGS) entry which is preliminary data.</text>
</comment>
<proteinExistence type="predicted"/>
<reference evidence="1 2" key="1">
    <citation type="journal article" date="2019" name="Commun. Biol.">
        <title>The bagworm genome reveals a unique fibroin gene that provides high tensile strength.</title>
        <authorList>
            <person name="Kono N."/>
            <person name="Nakamura H."/>
            <person name="Ohtoshi R."/>
            <person name="Tomita M."/>
            <person name="Numata K."/>
            <person name="Arakawa K."/>
        </authorList>
    </citation>
    <scope>NUCLEOTIDE SEQUENCE [LARGE SCALE GENOMIC DNA]</scope>
</reference>
<dbReference type="EMBL" id="BGZK01000845">
    <property type="protein sequence ID" value="GBP62613.1"/>
    <property type="molecule type" value="Genomic_DNA"/>
</dbReference>
<accession>A0A4C1XHG0</accession>
<organism evidence="1 2">
    <name type="scientific">Eumeta variegata</name>
    <name type="common">Bagworm moth</name>
    <name type="synonym">Eumeta japonica</name>
    <dbReference type="NCBI Taxonomy" id="151549"/>
    <lineage>
        <taxon>Eukaryota</taxon>
        <taxon>Metazoa</taxon>
        <taxon>Ecdysozoa</taxon>
        <taxon>Arthropoda</taxon>
        <taxon>Hexapoda</taxon>
        <taxon>Insecta</taxon>
        <taxon>Pterygota</taxon>
        <taxon>Neoptera</taxon>
        <taxon>Endopterygota</taxon>
        <taxon>Lepidoptera</taxon>
        <taxon>Glossata</taxon>
        <taxon>Ditrysia</taxon>
        <taxon>Tineoidea</taxon>
        <taxon>Psychidae</taxon>
        <taxon>Oiketicinae</taxon>
        <taxon>Eumeta</taxon>
    </lineage>
</organism>
<protein>
    <submittedName>
        <fullName evidence="1">Uncharacterized protein</fullName>
    </submittedName>
</protein>
<name>A0A4C1XHG0_EUMVA</name>
<sequence>MPRTAGYFVGPGSGRHIVMTVVSVLRTVRTVLDQRGGLKVQASQCAQSRALRGATSHNNEFSLGVSSGLSRAKDCHNKALQHKTNPFDWRNILSIGTSFNHFVGSMGCGWWV</sequence>
<evidence type="ECO:0000313" key="1">
    <source>
        <dbReference type="EMBL" id="GBP62613.1"/>
    </source>
</evidence>